<feature type="compositionally biased region" description="Basic residues" evidence="4">
    <location>
        <begin position="671"/>
        <end position="684"/>
    </location>
</feature>
<keyword evidence="3" id="KW-0804">Transcription</keyword>
<dbReference type="SMART" id="SM00895">
    <property type="entry name" value="FCD"/>
    <property type="match status" value="1"/>
</dbReference>
<dbReference type="SUPFAM" id="SSF48008">
    <property type="entry name" value="GntR ligand-binding domain-like"/>
    <property type="match status" value="1"/>
</dbReference>
<dbReference type="PROSITE" id="PS50949">
    <property type="entry name" value="HTH_GNTR"/>
    <property type="match status" value="1"/>
</dbReference>
<dbReference type="InterPro" id="IPR036390">
    <property type="entry name" value="WH_DNA-bd_sf"/>
</dbReference>
<keyword evidence="2" id="KW-0238">DNA-binding</keyword>
<feature type="compositionally biased region" description="Low complexity" evidence="4">
    <location>
        <begin position="633"/>
        <end position="654"/>
    </location>
</feature>
<proteinExistence type="predicted"/>
<keyword evidence="1" id="KW-0805">Transcription regulation</keyword>
<dbReference type="GO" id="GO:0003677">
    <property type="term" value="F:DNA binding"/>
    <property type="evidence" value="ECO:0007669"/>
    <property type="project" value="UniProtKB-KW"/>
</dbReference>
<dbReference type="Gene3D" id="1.20.120.530">
    <property type="entry name" value="GntR ligand-binding domain-like"/>
    <property type="match status" value="1"/>
</dbReference>
<reference evidence="6 7" key="1">
    <citation type="submission" date="2011-08" db="EMBL/GenBank/DDBJ databases">
        <title>The Genome Sequence of Rothia mucilaginosa M508.</title>
        <authorList>
            <consortium name="The Broad Institute Genome Sequencing Platform"/>
            <consortium name="The Broad Institute Genome Sequencing Center for Infectious Disease"/>
            <person name="Earl A."/>
            <person name="Ward D."/>
            <person name="Feldgarden M."/>
            <person name="Gevers D."/>
            <person name="Sibley C.D."/>
            <person name="Field T.R."/>
            <person name="Grinwis M."/>
            <person name="Eshaghurshan C.S."/>
            <person name="Surette M.G."/>
            <person name="Young S.K."/>
            <person name="Zeng Q."/>
            <person name="Gargeya S."/>
            <person name="Fitzgerald M."/>
            <person name="Haas B."/>
            <person name="Abouelleil A."/>
            <person name="Alvarado L."/>
            <person name="Arachchi H.M."/>
            <person name="Berlin A."/>
            <person name="Brown A."/>
            <person name="Chapman S.B."/>
            <person name="Chen Z."/>
            <person name="Dunbar C."/>
            <person name="Freedman E."/>
            <person name="Gearin G."/>
            <person name="Gellesch M."/>
            <person name="Goldberg J."/>
            <person name="Griggs A."/>
            <person name="Gujja S."/>
            <person name="Heiman D."/>
            <person name="Howarth C."/>
            <person name="Larson L."/>
            <person name="Lui A."/>
            <person name="MacDonald P.J.P."/>
            <person name="Montmayeur A."/>
            <person name="Murphy C."/>
            <person name="Neiman D."/>
            <person name="Pearson M."/>
            <person name="Priest M."/>
            <person name="Roberts A."/>
            <person name="Saif S."/>
            <person name="Shea T."/>
            <person name="Shenoy N."/>
            <person name="Sisk P."/>
            <person name="Stolte C."/>
            <person name="Sykes S."/>
            <person name="Wortman J."/>
            <person name="Nusbaum C."/>
            <person name="Birren B."/>
        </authorList>
    </citation>
    <scope>NUCLEOTIDE SEQUENCE [LARGE SCALE GENOMIC DNA]</scope>
    <source>
        <strain evidence="6 7">M508</strain>
    </source>
</reference>
<dbReference type="Proteomes" id="UP000004897">
    <property type="component" value="Unassembled WGS sequence"/>
</dbReference>
<feature type="region of interest" description="Disordered" evidence="4">
    <location>
        <begin position="325"/>
        <end position="350"/>
    </location>
</feature>
<dbReference type="RefSeq" id="WP_005504730.1">
    <property type="nucleotide sequence ID" value="NZ_JH370351.1"/>
</dbReference>
<organism evidence="6 7">
    <name type="scientific">Rothia mucilaginosa M508</name>
    <dbReference type="NCBI Taxonomy" id="563033"/>
    <lineage>
        <taxon>Bacteria</taxon>
        <taxon>Bacillati</taxon>
        <taxon>Actinomycetota</taxon>
        <taxon>Actinomycetes</taxon>
        <taxon>Micrococcales</taxon>
        <taxon>Micrococcaceae</taxon>
        <taxon>Rothia</taxon>
    </lineage>
</organism>
<dbReference type="AlphaFoldDB" id="G5EPZ8"/>
<name>G5EPZ8_9MICC</name>
<evidence type="ECO:0000313" key="6">
    <source>
        <dbReference type="EMBL" id="EHB88579.1"/>
    </source>
</evidence>
<evidence type="ECO:0000313" key="7">
    <source>
        <dbReference type="Proteomes" id="UP000004897"/>
    </source>
</evidence>
<dbReference type="InterPro" id="IPR008920">
    <property type="entry name" value="TF_FadR/GntR_C"/>
</dbReference>
<gene>
    <name evidence="6" type="ORF">HMPREF0737_00358</name>
</gene>
<dbReference type="PANTHER" id="PTHR43537:SF5">
    <property type="entry name" value="UXU OPERON TRANSCRIPTIONAL REGULATOR"/>
    <property type="match status" value="1"/>
</dbReference>
<sequence length="684" mass="72797">MAIHRKILRWLENELFEGNIQLGQDLPSDSEIARAIGVGRSRTREALRTLEDMDLVQLYNGRGKEMLVHLSDEPAAAASAALRLHMSSSRYPTRDLVQTRILLESWAIARIDPKTVSFVEMDEVLEQMEDFDLSIRDFLELLLTFHHQVMRCGGNELLVGLLASVRQPSFESMLSLVGRMPLWSSAVERLRAESRAIAEALKAGDAATARAMVIGQLRGMYSDAGIDLEQEATSANGLPGEPIASEFAPVDVDEFAADDFDDLLQDDPSFADVEALPAADAPIAAPAEPAQVPAPVSVAVPAQSADVEYTVLEGDIVYIEETATETPVERVDEPAEVLSSSNASGSDKVERSIPAVAQPAPAAAPAQPAAHSVSADVPLSFGTPRRSTPVAQAAPAASAAPVASVAASSQTLASQPPSGQLPSVPAAYAQEEVEGPAKVLRASTAAPRRRSGQIVSPVRATIIKPVDRTKVLTAPARAARPAAVVTAAAPAESESAEKVLRAPARQEAPATEPAEPTRLEAAATIHDTYEKLPHEEPVQERGGIFSKMKRFFGVDVYEPEHDEAQEGTEKEQVLKAETKLEPQPVIDEEALARAEAERAERLKALHAAAEEEVAEESAVEEVSMEELVEEPAEASASAQESVAESVEAASSAEESTPDAAVASSGSVLSHGRGKGSKKSKKKRR</sequence>
<evidence type="ECO:0000259" key="5">
    <source>
        <dbReference type="PROSITE" id="PS50949"/>
    </source>
</evidence>
<dbReference type="PANTHER" id="PTHR43537">
    <property type="entry name" value="TRANSCRIPTIONAL REGULATOR, GNTR FAMILY"/>
    <property type="match status" value="1"/>
</dbReference>
<dbReference type="InterPro" id="IPR011711">
    <property type="entry name" value="GntR_C"/>
</dbReference>
<feature type="compositionally biased region" description="Basic and acidic residues" evidence="4">
    <location>
        <begin position="560"/>
        <end position="580"/>
    </location>
</feature>
<dbReference type="Pfam" id="PF07729">
    <property type="entry name" value="FCD"/>
    <property type="match status" value="1"/>
</dbReference>
<feature type="region of interest" description="Disordered" evidence="4">
    <location>
        <begin position="490"/>
        <end position="517"/>
    </location>
</feature>
<dbReference type="EMBL" id="ACSB01000005">
    <property type="protein sequence ID" value="EHB88579.1"/>
    <property type="molecule type" value="Genomic_DNA"/>
</dbReference>
<evidence type="ECO:0000256" key="3">
    <source>
        <dbReference type="ARBA" id="ARBA00023163"/>
    </source>
</evidence>
<feature type="domain" description="HTH gntR-type" evidence="5">
    <location>
        <begin position="1"/>
        <end position="69"/>
    </location>
</feature>
<dbReference type="GO" id="GO:0003700">
    <property type="term" value="F:DNA-binding transcription factor activity"/>
    <property type="evidence" value="ECO:0007669"/>
    <property type="project" value="InterPro"/>
</dbReference>
<dbReference type="InterPro" id="IPR000524">
    <property type="entry name" value="Tscrpt_reg_HTH_GntR"/>
</dbReference>
<feature type="region of interest" description="Disordered" evidence="4">
    <location>
        <begin position="560"/>
        <end position="581"/>
    </location>
</feature>
<protein>
    <recommendedName>
        <fullName evidence="5">HTH gntR-type domain-containing protein</fullName>
    </recommendedName>
</protein>
<feature type="region of interest" description="Disordered" evidence="4">
    <location>
        <begin position="607"/>
        <end position="684"/>
    </location>
</feature>
<dbReference type="SUPFAM" id="SSF46785">
    <property type="entry name" value="Winged helix' DNA-binding domain"/>
    <property type="match status" value="1"/>
</dbReference>
<accession>G5EPZ8</accession>
<dbReference type="HOGENOM" id="CLU_402712_0_0_11"/>
<comment type="caution">
    <text evidence="6">The sequence shown here is derived from an EMBL/GenBank/DDBJ whole genome shotgun (WGS) entry which is preliminary data.</text>
</comment>
<dbReference type="SMART" id="SM00345">
    <property type="entry name" value="HTH_GNTR"/>
    <property type="match status" value="1"/>
</dbReference>
<feature type="compositionally biased region" description="Acidic residues" evidence="4">
    <location>
        <begin position="610"/>
        <end position="632"/>
    </location>
</feature>
<dbReference type="Pfam" id="PF00392">
    <property type="entry name" value="GntR"/>
    <property type="match status" value="1"/>
</dbReference>
<dbReference type="PATRIC" id="fig|563033.4.peg.350"/>
<evidence type="ECO:0000256" key="2">
    <source>
        <dbReference type="ARBA" id="ARBA00023125"/>
    </source>
</evidence>
<evidence type="ECO:0000256" key="4">
    <source>
        <dbReference type="SAM" id="MobiDB-lite"/>
    </source>
</evidence>
<dbReference type="Gene3D" id="1.10.10.10">
    <property type="entry name" value="Winged helix-like DNA-binding domain superfamily/Winged helix DNA-binding domain"/>
    <property type="match status" value="1"/>
</dbReference>
<evidence type="ECO:0000256" key="1">
    <source>
        <dbReference type="ARBA" id="ARBA00023015"/>
    </source>
</evidence>
<dbReference type="InterPro" id="IPR036388">
    <property type="entry name" value="WH-like_DNA-bd_sf"/>
</dbReference>